<feature type="domain" description="Agenet" evidence="1">
    <location>
        <begin position="1"/>
        <end position="69"/>
    </location>
</feature>
<sequence length="140" mass="15946">MVFRRGDEVEVSSKEDGFVGSYFPAKIISELMKKEYIVQYKTLLREDMSGPLREIVAADEVRPVPPEFPANGFSLCDEVDVYANDGWWAGKVTGKVGGKYFVYFETTGDEIAYPLSNLRVHQEYVNSKWVSSSFKNRALR</sequence>
<dbReference type="Proteomes" id="UP001187471">
    <property type="component" value="Unassembled WGS sequence"/>
</dbReference>
<dbReference type="PANTHER" id="PTHR31917">
    <property type="entry name" value="AGENET DOMAIN-CONTAINING PROTEIN-RELATED"/>
    <property type="match status" value="1"/>
</dbReference>
<organism evidence="2 3">
    <name type="scientific">Escallonia rubra</name>
    <dbReference type="NCBI Taxonomy" id="112253"/>
    <lineage>
        <taxon>Eukaryota</taxon>
        <taxon>Viridiplantae</taxon>
        <taxon>Streptophyta</taxon>
        <taxon>Embryophyta</taxon>
        <taxon>Tracheophyta</taxon>
        <taxon>Spermatophyta</taxon>
        <taxon>Magnoliopsida</taxon>
        <taxon>eudicotyledons</taxon>
        <taxon>Gunneridae</taxon>
        <taxon>Pentapetalae</taxon>
        <taxon>asterids</taxon>
        <taxon>campanulids</taxon>
        <taxon>Escalloniales</taxon>
        <taxon>Escalloniaceae</taxon>
        <taxon>Escallonia</taxon>
    </lineage>
</organism>
<dbReference type="SMART" id="SM00743">
    <property type="entry name" value="Agenet"/>
    <property type="match status" value="2"/>
</dbReference>
<dbReference type="Gene3D" id="2.30.30.140">
    <property type="match status" value="1"/>
</dbReference>
<evidence type="ECO:0000259" key="1">
    <source>
        <dbReference type="SMART" id="SM00743"/>
    </source>
</evidence>
<dbReference type="InterPro" id="IPR014002">
    <property type="entry name" value="Agenet_dom_plant"/>
</dbReference>
<evidence type="ECO:0000313" key="3">
    <source>
        <dbReference type="Proteomes" id="UP001187471"/>
    </source>
</evidence>
<dbReference type="InterPro" id="IPR008395">
    <property type="entry name" value="Agenet-like_dom"/>
</dbReference>
<dbReference type="CDD" id="cd20405">
    <property type="entry name" value="Tudor_Agenet_AtDUF_rpt1_3"/>
    <property type="match status" value="1"/>
</dbReference>
<reference evidence="2" key="1">
    <citation type="submission" date="2022-12" db="EMBL/GenBank/DDBJ databases">
        <title>Draft genome assemblies for two species of Escallonia (Escalloniales).</title>
        <authorList>
            <person name="Chanderbali A."/>
            <person name="Dervinis C."/>
            <person name="Anghel I."/>
            <person name="Soltis D."/>
            <person name="Soltis P."/>
            <person name="Zapata F."/>
        </authorList>
    </citation>
    <scope>NUCLEOTIDE SEQUENCE</scope>
    <source>
        <strain evidence="2">UCBG92.1500</strain>
        <tissue evidence="2">Leaf</tissue>
    </source>
</reference>
<protein>
    <recommendedName>
        <fullName evidence="1">Agenet domain-containing protein</fullName>
    </recommendedName>
</protein>
<dbReference type="AlphaFoldDB" id="A0AA88QM24"/>
<dbReference type="PANTHER" id="PTHR31917:SF148">
    <property type="entry name" value="DUF724 DOMAIN-CONTAINING PROTEIN 2"/>
    <property type="match status" value="1"/>
</dbReference>
<dbReference type="EMBL" id="JAVXUO010002535">
    <property type="protein sequence ID" value="KAK2972157.1"/>
    <property type="molecule type" value="Genomic_DNA"/>
</dbReference>
<proteinExistence type="predicted"/>
<keyword evidence="3" id="KW-1185">Reference proteome</keyword>
<gene>
    <name evidence="2" type="ORF">RJ640_018225</name>
</gene>
<name>A0AA88QM24_9ASTE</name>
<dbReference type="Pfam" id="PF05641">
    <property type="entry name" value="Agenet"/>
    <property type="match status" value="2"/>
</dbReference>
<dbReference type="CDD" id="cd20406">
    <property type="entry name" value="Tudor_Agenet_AtDUF_rpt2_4"/>
    <property type="match status" value="1"/>
</dbReference>
<feature type="domain" description="Agenet" evidence="1">
    <location>
        <begin position="71"/>
        <end position="126"/>
    </location>
</feature>
<comment type="caution">
    <text evidence="2">The sequence shown here is derived from an EMBL/GenBank/DDBJ whole genome shotgun (WGS) entry which is preliminary data.</text>
</comment>
<evidence type="ECO:0000313" key="2">
    <source>
        <dbReference type="EMBL" id="KAK2972157.1"/>
    </source>
</evidence>
<accession>A0AA88QM24</accession>